<evidence type="ECO:0000256" key="3">
    <source>
        <dbReference type="ARBA" id="ARBA00022833"/>
    </source>
</evidence>
<dbReference type="PROSITE" id="PS50089">
    <property type="entry name" value="ZF_RING_2"/>
    <property type="match status" value="1"/>
</dbReference>
<organism evidence="8 9">
    <name type="scientific">Protopolystoma xenopodis</name>
    <dbReference type="NCBI Taxonomy" id="117903"/>
    <lineage>
        <taxon>Eukaryota</taxon>
        <taxon>Metazoa</taxon>
        <taxon>Spiralia</taxon>
        <taxon>Lophotrochozoa</taxon>
        <taxon>Platyhelminthes</taxon>
        <taxon>Monogenea</taxon>
        <taxon>Polyopisthocotylea</taxon>
        <taxon>Polystomatidea</taxon>
        <taxon>Polystomatidae</taxon>
        <taxon>Protopolystoma</taxon>
    </lineage>
</organism>
<dbReference type="PROSITE" id="PS00518">
    <property type="entry name" value="ZF_RING_1"/>
    <property type="match status" value="1"/>
</dbReference>
<dbReference type="InterPro" id="IPR047153">
    <property type="entry name" value="TRIM45/56/19-like"/>
</dbReference>
<keyword evidence="1" id="KW-0479">Metal-binding</keyword>
<evidence type="ECO:0000256" key="5">
    <source>
        <dbReference type="SAM" id="MobiDB-lite"/>
    </source>
</evidence>
<dbReference type="InterPro" id="IPR001841">
    <property type="entry name" value="Znf_RING"/>
</dbReference>
<dbReference type="PANTHER" id="PTHR25462:SF296">
    <property type="entry name" value="MEIOTIC P26, ISOFORM F"/>
    <property type="match status" value="1"/>
</dbReference>
<dbReference type="PANTHER" id="PTHR25462">
    <property type="entry name" value="BONUS, ISOFORM C-RELATED"/>
    <property type="match status" value="1"/>
</dbReference>
<evidence type="ECO:0000256" key="2">
    <source>
        <dbReference type="ARBA" id="ARBA00022771"/>
    </source>
</evidence>
<feature type="non-terminal residue" evidence="8">
    <location>
        <position position="532"/>
    </location>
</feature>
<evidence type="ECO:0000259" key="7">
    <source>
        <dbReference type="PROSITE" id="PS50119"/>
    </source>
</evidence>
<feature type="region of interest" description="Disordered" evidence="5">
    <location>
        <begin position="462"/>
        <end position="486"/>
    </location>
</feature>
<dbReference type="InterPro" id="IPR000315">
    <property type="entry name" value="Znf_B-box"/>
</dbReference>
<protein>
    <recommendedName>
        <fullName evidence="10">B box-type domain-containing protein</fullName>
    </recommendedName>
</protein>
<dbReference type="Gene3D" id="3.30.160.60">
    <property type="entry name" value="Classic Zinc Finger"/>
    <property type="match status" value="1"/>
</dbReference>
<dbReference type="GO" id="GO:0008270">
    <property type="term" value="F:zinc ion binding"/>
    <property type="evidence" value="ECO:0007669"/>
    <property type="project" value="UniProtKB-KW"/>
</dbReference>
<gene>
    <name evidence="8" type="ORF">PXEA_LOCUS17027</name>
</gene>
<evidence type="ECO:0008006" key="10">
    <source>
        <dbReference type="Google" id="ProtNLM"/>
    </source>
</evidence>
<evidence type="ECO:0000313" key="9">
    <source>
        <dbReference type="Proteomes" id="UP000784294"/>
    </source>
</evidence>
<comment type="caution">
    <text evidence="8">The sequence shown here is derived from an EMBL/GenBank/DDBJ whole genome shotgun (WGS) entry which is preliminary data.</text>
</comment>
<dbReference type="InterPro" id="IPR017907">
    <property type="entry name" value="Znf_RING_CS"/>
</dbReference>
<proteinExistence type="predicted"/>
<sequence>NRRHTTTISIVFVRFYLDKALSIIPRNSYLPANMSSQCSEAIVSSNLPHRRHSAQITCIVCSNQSAFNIFSRCLHCICNNCVDCVAEREVFKCPLCDEISPKLYLNAILAKHDALHASPNCTWCQDNGESTKSVGHCKDCDNWLCAECVKGHNRMPPFRSHNVEMSSDTTDRGINCSVVCITDALRCEIHPRETLELFCESCGVLTCRDCQLSVHREHGGHRWVGEKAALLRGPLEEAAKELTKQRIRLLRANSDALNALKFDQKSDSTGSMEANVAKALYDVDSRADALIASINNHRRLLKEGLSLKAKEHRQLLRSAIEIMRKLQDQIDFALNFEKRLVDNVDDDPASLVQLHTSLEALLHRLSSRVSRIVSDSPPSFDMEAEYDDEQAKLANATDLSQNPSAWRQNSLGWKASMSARVALLGNRDPDELARLSCAVFWFQESKKRSRHKRPAVENKISKLPNDFESGSDTECPSSPVSAGKKRPTRDVCLKSEHSQFHNIYYLLCFFSLCSENVLEYLYIMSNWFILSS</sequence>
<dbReference type="OrthoDB" id="6232044at2759"/>
<evidence type="ECO:0000256" key="4">
    <source>
        <dbReference type="PROSITE-ProRule" id="PRU00024"/>
    </source>
</evidence>
<dbReference type="SUPFAM" id="SSF57845">
    <property type="entry name" value="B-box zinc-binding domain"/>
    <property type="match status" value="1"/>
</dbReference>
<dbReference type="EMBL" id="CAAALY010062725">
    <property type="protein sequence ID" value="VEL23587.1"/>
    <property type="molecule type" value="Genomic_DNA"/>
</dbReference>
<feature type="compositionally biased region" description="Polar residues" evidence="5">
    <location>
        <begin position="468"/>
        <end position="480"/>
    </location>
</feature>
<keyword evidence="3" id="KW-0862">Zinc</keyword>
<evidence type="ECO:0000259" key="6">
    <source>
        <dbReference type="PROSITE" id="PS50089"/>
    </source>
</evidence>
<accession>A0A448WYW3</accession>
<keyword evidence="9" id="KW-1185">Reference proteome</keyword>
<reference evidence="8" key="1">
    <citation type="submission" date="2018-11" db="EMBL/GenBank/DDBJ databases">
        <authorList>
            <consortium name="Pathogen Informatics"/>
        </authorList>
    </citation>
    <scope>NUCLEOTIDE SEQUENCE</scope>
</reference>
<keyword evidence="2 4" id="KW-0863">Zinc-finger</keyword>
<dbReference type="SMART" id="SM00336">
    <property type="entry name" value="BBOX"/>
    <property type="match status" value="2"/>
</dbReference>
<dbReference type="PROSITE" id="PS50119">
    <property type="entry name" value="ZF_BBOX"/>
    <property type="match status" value="1"/>
</dbReference>
<dbReference type="AlphaFoldDB" id="A0A448WYW3"/>
<evidence type="ECO:0000313" key="8">
    <source>
        <dbReference type="EMBL" id="VEL23587.1"/>
    </source>
</evidence>
<name>A0A448WYW3_9PLAT</name>
<dbReference type="Pfam" id="PF00643">
    <property type="entry name" value="zf-B_box"/>
    <property type="match status" value="1"/>
</dbReference>
<evidence type="ECO:0000256" key="1">
    <source>
        <dbReference type="ARBA" id="ARBA00022723"/>
    </source>
</evidence>
<dbReference type="Proteomes" id="UP000784294">
    <property type="component" value="Unassembled WGS sequence"/>
</dbReference>
<feature type="domain" description="B box-type" evidence="7">
    <location>
        <begin position="182"/>
        <end position="226"/>
    </location>
</feature>
<feature type="domain" description="RING-type" evidence="6">
    <location>
        <begin position="58"/>
        <end position="97"/>
    </location>
</feature>